<dbReference type="InterPro" id="IPR051614">
    <property type="entry name" value="UPF0045_domain"/>
</dbReference>
<sequence length="108" mass="12061">MAIVDVTIIPIGTETPSVSSYVATIQEVLEDMTKTHDITYQLTPMSTLIEGDVSTLLDVVKKIHEVPFEQGIDRVATNIRIDDRRDQTSTLQSKLNSVAVKMKKEDDQ</sequence>
<reference evidence="3 4" key="1">
    <citation type="journal article" date="2014" name="Gene">
        <title>A comparative genomic analysis of the alkalitolerant soil bacterium Bacillus lehensis G1.</title>
        <authorList>
            <person name="Noor Y.M."/>
            <person name="Samsulrizal N.H."/>
            <person name="Jema'on N.A."/>
            <person name="Low K.O."/>
            <person name="Ramli A.N."/>
            <person name="Alias N.I."/>
            <person name="Damis S.I."/>
            <person name="Fuzi S.F."/>
            <person name="Isa M.N."/>
            <person name="Murad A.M."/>
            <person name="Raih M.F."/>
            <person name="Bakar F.D."/>
            <person name="Najimudin N."/>
            <person name="Mahadi N.M."/>
            <person name="Illias R.M."/>
        </authorList>
    </citation>
    <scope>NUCLEOTIDE SEQUENCE [LARGE SCALE GENOMIC DNA]</scope>
    <source>
        <strain evidence="3 4">G1</strain>
    </source>
</reference>
<dbReference type="PANTHER" id="PTHR33777:SF1">
    <property type="entry name" value="UPF0045 PROTEIN ECM15"/>
    <property type="match status" value="1"/>
</dbReference>
<dbReference type="InterPro" id="IPR029756">
    <property type="entry name" value="MTH1187/YkoF-like"/>
</dbReference>
<comment type="similarity">
    <text evidence="1">Belongs to the UPF0045 family.</text>
</comment>
<dbReference type="Pfam" id="PF01910">
    <property type="entry name" value="Thiamine_BP"/>
    <property type="match status" value="1"/>
</dbReference>
<accession>A0A060LWH4</accession>
<dbReference type="InterPro" id="IPR002767">
    <property type="entry name" value="Thiamine_BP"/>
</dbReference>
<evidence type="ECO:0000313" key="3">
    <source>
        <dbReference type="EMBL" id="AIC94125.1"/>
    </source>
</evidence>
<dbReference type="SUPFAM" id="SSF89957">
    <property type="entry name" value="MTH1187/YkoF-like"/>
    <property type="match status" value="1"/>
</dbReference>
<evidence type="ECO:0000259" key="2">
    <source>
        <dbReference type="Pfam" id="PF01910"/>
    </source>
</evidence>
<proteinExistence type="inferred from homology"/>
<dbReference type="eggNOG" id="COG0011">
    <property type="taxonomic scope" value="Bacteria"/>
</dbReference>
<dbReference type="NCBIfam" id="TIGR00106">
    <property type="entry name" value="MTH1187 family thiamine-binding protein"/>
    <property type="match status" value="1"/>
</dbReference>
<dbReference type="PANTHER" id="PTHR33777">
    <property type="entry name" value="UPF0045 PROTEIN ECM15"/>
    <property type="match status" value="1"/>
</dbReference>
<keyword evidence="4" id="KW-1185">Reference proteome</keyword>
<dbReference type="PATRIC" id="fig|1246626.3.peg.1533"/>
<protein>
    <recommendedName>
        <fullName evidence="2">Thiamine-binding protein domain-containing protein</fullName>
    </recommendedName>
</protein>
<dbReference type="AlphaFoldDB" id="A0A060LWH4"/>
<gene>
    <name evidence="3" type="ORF">BleG1_1547</name>
</gene>
<dbReference type="HOGENOM" id="CLU_137479_3_1_9"/>
<dbReference type="RefSeq" id="WP_038479076.1">
    <property type="nucleotide sequence ID" value="NZ_CP003923.1"/>
</dbReference>
<dbReference type="Proteomes" id="UP000027142">
    <property type="component" value="Chromosome"/>
</dbReference>
<evidence type="ECO:0000313" key="4">
    <source>
        <dbReference type="Proteomes" id="UP000027142"/>
    </source>
</evidence>
<dbReference type="EMBL" id="CP003923">
    <property type="protein sequence ID" value="AIC94125.1"/>
    <property type="molecule type" value="Genomic_DNA"/>
</dbReference>
<feature type="domain" description="Thiamine-binding protein" evidence="2">
    <location>
        <begin position="4"/>
        <end position="98"/>
    </location>
</feature>
<dbReference type="Gene3D" id="3.30.70.930">
    <property type="match status" value="1"/>
</dbReference>
<dbReference type="STRING" id="1246626.BleG1_1547"/>
<evidence type="ECO:0000256" key="1">
    <source>
        <dbReference type="ARBA" id="ARBA00010272"/>
    </source>
</evidence>
<name>A0A060LWH4_9BACI</name>
<dbReference type="OrthoDB" id="2147383at2"/>
<organism evidence="3 4">
    <name type="scientific">Shouchella lehensis G1</name>
    <dbReference type="NCBI Taxonomy" id="1246626"/>
    <lineage>
        <taxon>Bacteria</taxon>
        <taxon>Bacillati</taxon>
        <taxon>Bacillota</taxon>
        <taxon>Bacilli</taxon>
        <taxon>Bacillales</taxon>
        <taxon>Bacillaceae</taxon>
        <taxon>Shouchella</taxon>
    </lineage>
</organism>
<dbReference type="GO" id="GO:0005829">
    <property type="term" value="C:cytosol"/>
    <property type="evidence" value="ECO:0007669"/>
    <property type="project" value="TreeGrafter"/>
</dbReference>
<dbReference type="KEGG" id="ble:BleG1_1547"/>